<accession>A0A7L7KQ59</accession>
<evidence type="ECO:0000313" key="2">
    <source>
        <dbReference type="EMBL" id="QMS84853.1"/>
    </source>
</evidence>
<gene>
    <name evidence="2" type="ORF">G4Z02_03490</name>
</gene>
<sequence length="145" mass="16272">MHQMDKTPRILTIIGLIFEGIGAPSTLFGAWVMMNFDSFPGISAETMDLTQQDFNEVVELFAWLGDILFVLAIVMGVVFLVNLVLFVKLLQGKYDEESAKKVYLYQAIWGGINVLFNQVTAIMYLISGVSGYSGHREERNIRDGI</sequence>
<evidence type="ECO:0000313" key="3">
    <source>
        <dbReference type="Proteomes" id="UP000514720"/>
    </source>
</evidence>
<name>A0A7L7KQ59_9MOLU</name>
<dbReference type="EMBL" id="CP048914">
    <property type="protein sequence ID" value="QMS84853.1"/>
    <property type="molecule type" value="Genomic_DNA"/>
</dbReference>
<dbReference type="Proteomes" id="UP000514720">
    <property type="component" value="Chromosome"/>
</dbReference>
<dbReference type="AlphaFoldDB" id="A0A7L7KQ59"/>
<keyword evidence="1" id="KW-1133">Transmembrane helix</keyword>
<feature type="transmembrane region" description="Helical" evidence="1">
    <location>
        <begin position="67"/>
        <end position="90"/>
    </location>
</feature>
<keyword evidence="3" id="KW-1185">Reference proteome</keyword>
<feature type="transmembrane region" description="Helical" evidence="1">
    <location>
        <begin position="12"/>
        <end position="34"/>
    </location>
</feature>
<protein>
    <recommendedName>
        <fullName evidence="4">DUF4064 domain-containing protein</fullName>
    </recommendedName>
</protein>
<evidence type="ECO:0008006" key="4">
    <source>
        <dbReference type="Google" id="ProtNLM"/>
    </source>
</evidence>
<proteinExistence type="predicted"/>
<keyword evidence="1" id="KW-0812">Transmembrane</keyword>
<reference evidence="2 3" key="1">
    <citation type="submission" date="2020-02" db="EMBL/GenBank/DDBJ databases">
        <authorList>
            <person name="Zheng R.K."/>
            <person name="Sun C.M."/>
        </authorList>
    </citation>
    <scope>NUCLEOTIDE SEQUENCE [LARGE SCALE GENOMIC DNA]</scope>
    <source>
        <strain evidence="3">zrk13</strain>
    </source>
</reference>
<keyword evidence="1" id="KW-0472">Membrane</keyword>
<feature type="transmembrane region" description="Helical" evidence="1">
    <location>
        <begin position="102"/>
        <end position="126"/>
    </location>
</feature>
<organism evidence="2 3">
    <name type="scientific">Candidatus Xianfuyuplasma coldseepsis</name>
    <dbReference type="NCBI Taxonomy" id="2782163"/>
    <lineage>
        <taxon>Bacteria</taxon>
        <taxon>Bacillati</taxon>
        <taxon>Mycoplasmatota</taxon>
        <taxon>Mollicutes</taxon>
        <taxon>Candidatus Izemoplasmatales</taxon>
        <taxon>Candidatus Izemoplasmataceae</taxon>
        <taxon>Candidatus Xianfuyuplasma</taxon>
    </lineage>
</organism>
<dbReference type="KEGG" id="xcl:G4Z02_03490"/>
<evidence type="ECO:0000256" key="1">
    <source>
        <dbReference type="SAM" id="Phobius"/>
    </source>
</evidence>
<dbReference type="RefSeq" id="WP_258878474.1">
    <property type="nucleotide sequence ID" value="NZ_CP048914.1"/>
</dbReference>